<evidence type="ECO:0000256" key="1">
    <source>
        <dbReference type="ARBA" id="ARBA00022676"/>
    </source>
</evidence>
<reference evidence="4 5" key="1">
    <citation type="journal article" date="2015" name="Emerg. Microbes Infect.">
        <title>Characterization of 17 strains belonging to the Mycobacterium simiae complex and description of Mycobacterium paraense sp. nov.</title>
        <authorList>
            <person name="Fusco da Costa A.R."/>
            <person name="Fedrizzi T."/>
            <person name="Lopes M.L."/>
            <person name="Pecorari M."/>
            <person name="Oliveira da Costa W.L."/>
            <person name="Giacobazzi E."/>
            <person name="da Costa Bahia J.R."/>
            <person name="De Sanctis V."/>
            <person name="Batista Lima K.V."/>
            <person name="Bertorelli R."/>
            <person name="Grottola A."/>
            <person name="Fabio A."/>
            <person name="Mariottini A."/>
            <person name="Ferretti P."/>
            <person name="Di Leva F."/>
            <person name="Fregni Serpini G."/>
            <person name="Tagliazucchi S."/>
            <person name="Rumpianesi F."/>
            <person name="Jousson O."/>
            <person name="Segata N."/>
            <person name="Tortoli E."/>
        </authorList>
    </citation>
    <scope>NUCLEOTIDE SEQUENCE [LARGE SCALE GENOMIC DNA]</scope>
    <source>
        <strain evidence="4 5">IEC33</strain>
    </source>
</reference>
<dbReference type="STRING" id="767916.AWB91_12670"/>
<protein>
    <recommendedName>
        <fullName evidence="3">Glycosyltransferase subfamily 4-like N-terminal domain-containing protein</fullName>
    </recommendedName>
</protein>
<proteinExistence type="predicted"/>
<comment type="caution">
    <text evidence="4">The sequence shown here is derived from an EMBL/GenBank/DDBJ whole genome shotgun (WGS) entry which is preliminary data.</text>
</comment>
<dbReference type="EMBL" id="LQPN01000072">
    <property type="protein sequence ID" value="ORW38322.1"/>
    <property type="molecule type" value="Genomic_DNA"/>
</dbReference>
<dbReference type="PANTHER" id="PTHR12526">
    <property type="entry name" value="GLYCOSYLTRANSFERASE"/>
    <property type="match status" value="1"/>
</dbReference>
<dbReference type="GO" id="GO:0016757">
    <property type="term" value="F:glycosyltransferase activity"/>
    <property type="evidence" value="ECO:0007669"/>
    <property type="project" value="UniProtKB-KW"/>
</dbReference>
<evidence type="ECO:0000256" key="2">
    <source>
        <dbReference type="ARBA" id="ARBA00022679"/>
    </source>
</evidence>
<name>A0A1X2A4I1_9MYCO</name>
<accession>A0A1X2A4I1</accession>
<gene>
    <name evidence="4" type="ORF">AWB90_23825</name>
</gene>
<dbReference type="Pfam" id="PF13579">
    <property type="entry name" value="Glyco_trans_4_4"/>
    <property type="match status" value="1"/>
</dbReference>
<evidence type="ECO:0000313" key="4">
    <source>
        <dbReference type="EMBL" id="ORW38322.1"/>
    </source>
</evidence>
<dbReference type="InterPro" id="IPR028098">
    <property type="entry name" value="Glyco_trans_4-like_N"/>
</dbReference>
<feature type="domain" description="Glycosyltransferase subfamily 4-like N-terminal" evidence="3">
    <location>
        <begin position="14"/>
        <end position="166"/>
    </location>
</feature>
<sequence>MVVGPGARFLSAVGYHNAAIARAIARRGDSVSALLIRDLCPRRFYPGRDRVGTYGPEALHLDGIPTCEGLDWYWGLSIYRSIRFLARRRPKVVLLQWWAAMTGHSYLAVALAARLFGARVVLEMHETTDVGEAAVPFVTTYARLLMRLLARLISGVVVHSKSDIDVMRQFYPSLRRLPFSVVFPGPLDDVGVGRSTAKDRVRSDEDPVRFLFFGVIRPYKGIDELAEAFSLLVNSGVRAHLTVAGEPWGGTEEALETIRNTGADNHEMFFGFLPEEHVRELFAQADVIVVPYRRASASGPVNLAMEAGLPLVTTKVTALLEACQDYQGVFFAEVGDPIGLRDAMLQSMTKVGVRFDNPHSWDANADCYADFFREIAGR</sequence>
<dbReference type="SUPFAM" id="SSF53756">
    <property type="entry name" value="UDP-Glycosyltransferase/glycogen phosphorylase"/>
    <property type="match status" value="1"/>
</dbReference>
<dbReference type="Pfam" id="PF13692">
    <property type="entry name" value="Glyco_trans_1_4"/>
    <property type="match status" value="1"/>
</dbReference>
<organism evidence="4 5">
    <name type="scientific">Mycobacterium paraense</name>
    <dbReference type="NCBI Taxonomy" id="767916"/>
    <lineage>
        <taxon>Bacteria</taxon>
        <taxon>Bacillati</taxon>
        <taxon>Actinomycetota</taxon>
        <taxon>Actinomycetes</taxon>
        <taxon>Mycobacteriales</taxon>
        <taxon>Mycobacteriaceae</taxon>
        <taxon>Mycobacterium</taxon>
        <taxon>Mycobacterium simiae complex</taxon>
    </lineage>
</organism>
<evidence type="ECO:0000313" key="5">
    <source>
        <dbReference type="Proteomes" id="UP000193285"/>
    </source>
</evidence>
<dbReference type="PANTHER" id="PTHR12526:SF510">
    <property type="entry name" value="D-INOSITOL 3-PHOSPHATE GLYCOSYLTRANSFERASE"/>
    <property type="match status" value="1"/>
</dbReference>
<keyword evidence="1" id="KW-0328">Glycosyltransferase</keyword>
<dbReference type="AlphaFoldDB" id="A0A1X2A4I1"/>
<keyword evidence="2" id="KW-0808">Transferase</keyword>
<dbReference type="CDD" id="cd03801">
    <property type="entry name" value="GT4_PimA-like"/>
    <property type="match status" value="1"/>
</dbReference>
<dbReference type="Gene3D" id="3.40.50.2000">
    <property type="entry name" value="Glycogen Phosphorylase B"/>
    <property type="match status" value="2"/>
</dbReference>
<evidence type="ECO:0000259" key="3">
    <source>
        <dbReference type="Pfam" id="PF13579"/>
    </source>
</evidence>
<dbReference type="Proteomes" id="UP000193285">
    <property type="component" value="Unassembled WGS sequence"/>
</dbReference>